<dbReference type="PROSITE" id="PS50977">
    <property type="entry name" value="HTH_TETR_2"/>
    <property type="match status" value="1"/>
</dbReference>
<dbReference type="InterPro" id="IPR050109">
    <property type="entry name" value="HTH-type_TetR-like_transc_reg"/>
</dbReference>
<dbReference type="SUPFAM" id="SSF46689">
    <property type="entry name" value="Homeodomain-like"/>
    <property type="match status" value="1"/>
</dbReference>
<keyword evidence="6" id="KW-1185">Reference proteome</keyword>
<accession>A0A417Y5P5</accession>
<evidence type="ECO:0000313" key="5">
    <source>
        <dbReference type="EMBL" id="RHW27915.1"/>
    </source>
</evidence>
<proteinExistence type="predicted"/>
<dbReference type="GO" id="GO:0000976">
    <property type="term" value="F:transcription cis-regulatory region binding"/>
    <property type="evidence" value="ECO:0007669"/>
    <property type="project" value="TreeGrafter"/>
</dbReference>
<evidence type="ECO:0000313" key="6">
    <source>
        <dbReference type="Proteomes" id="UP000283644"/>
    </source>
</evidence>
<gene>
    <name evidence="5" type="ORF">D0Z08_06385</name>
</gene>
<keyword evidence="1 2" id="KW-0238">DNA-binding</keyword>
<dbReference type="PANTHER" id="PTHR30055:SF226">
    <property type="entry name" value="HTH-TYPE TRANSCRIPTIONAL REGULATOR PKSA"/>
    <property type="match status" value="1"/>
</dbReference>
<dbReference type="PANTHER" id="PTHR30055">
    <property type="entry name" value="HTH-TYPE TRANSCRIPTIONAL REGULATOR RUTR"/>
    <property type="match status" value="1"/>
</dbReference>
<feature type="domain" description="HTH tetR-type" evidence="4">
    <location>
        <begin position="29"/>
        <end position="89"/>
    </location>
</feature>
<feature type="DNA-binding region" description="H-T-H motif" evidence="2">
    <location>
        <begin position="52"/>
        <end position="71"/>
    </location>
</feature>
<evidence type="ECO:0000256" key="2">
    <source>
        <dbReference type="PROSITE-ProRule" id="PRU00335"/>
    </source>
</evidence>
<dbReference type="GO" id="GO:0003700">
    <property type="term" value="F:DNA-binding transcription factor activity"/>
    <property type="evidence" value="ECO:0007669"/>
    <property type="project" value="TreeGrafter"/>
</dbReference>
<evidence type="ECO:0000256" key="3">
    <source>
        <dbReference type="SAM" id="MobiDB-lite"/>
    </source>
</evidence>
<dbReference type="EMBL" id="QXGH01000011">
    <property type="protein sequence ID" value="RHW27915.1"/>
    <property type="molecule type" value="Genomic_DNA"/>
</dbReference>
<dbReference type="InterPro" id="IPR001647">
    <property type="entry name" value="HTH_TetR"/>
</dbReference>
<organism evidence="5 6">
    <name type="scientific">Nocardioides immobilis</name>
    <dbReference type="NCBI Taxonomy" id="2049295"/>
    <lineage>
        <taxon>Bacteria</taxon>
        <taxon>Bacillati</taxon>
        <taxon>Actinomycetota</taxon>
        <taxon>Actinomycetes</taxon>
        <taxon>Propionibacteriales</taxon>
        <taxon>Nocardioidaceae</taxon>
        <taxon>Nocardioides</taxon>
    </lineage>
</organism>
<name>A0A417Y5P5_9ACTN</name>
<reference evidence="5 6" key="1">
    <citation type="submission" date="2018-09" db="EMBL/GenBank/DDBJ databases">
        <title>Genome sequencing of Nocardioides immobilis CCTCC AB 2017083 for comparison to Nocardioides silvaticus.</title>
        <authorList>
            <person name="Li C."/>
            <person name="Wang G."/>
        </authorList>
    </citation>
    <scope>NUCLEOTIDE SEQUENCE [LARGE SCALE GENOMIC DNA]</scope>
    <source>
        <strain evidence="5 6">CCTCC AB 2017083</strain>
    </source>
</reference>
<evidence type="ECO:0000256" key="1">
    <source>
        <dbReference type="ARBA" id="ARBA00023125"/>
    </source>
</evidence>
<dbReference type="OrthoDB" id="5242485at2"/>
<protein>
    <submittedName>
        <fullName evidence="5">TetR/AcrR family transcriptional regulator</fullName>
    </submittedName>
</protein>
<feature type="region of interest" description="Disordered" evidence="3">
    <location>
        <begin position="1"/>
        <end position="24"/>
    </location>
</feature>
<dbReference type="InterPro" id="IPR009057">
    <property type="entry name" value="Homeodomain-like_sf"/>
</dbReference>
<dbReference type="Pfam" id="PF00440">
    <property type="entry name" value="TetR_N"/>
    <property type="match status" value="1"/>
</dbReference>
<dbReference type="Proteomes" id="UP000283644">
    <property type="component" value="Unassembled WGS sequence"/>
</dbReference>
<dbReference type="Gene3D" id="1.10.357.10">
    <property type="entry name" value="Tetracycline Repressor, domain 2"/>
    <property type="match status" value="1"/>
</dbReference>
<evidence type="ECO:0000259" key="4">
    <source>
        <dbReference type="PROSITE" id="PS50977"/>
    </source>
</evidence>
<sequence>MRGMAAQEAEPLSQLPRGPHRLGRDVVRASQRRRLLDAMTAEVADRGYAATSVQHVLRAAGISRSTFYELFPDKSACFLAALDLGITRIAHEIEAAVAAETENDARRMAGFRALCQGLADDPAFARTSLIRAPEAGDVAHAHQQVIRDGAVMMIRDMVRTGRRGNAGPCEVSESAVRALVGGIETLLAHHVETRGARSLPELAETLGAVTSALLEADVPDVGGA</sequence>
<dbReference type="AlphaFoldDB" id="A0A417Y5P5"/>
<comment type="caution">
    <text evidence="5">The sequence shown here is derived from an EMBL/GenBank/DDBJ whole genome shotgun (WGS) entry which is preliminary data.</text>
</comment>